<evidence type="ECO:0000256" key="1">
    <source>
        <dbReference type="SAM" id="MobiDB-lite"/>
    </source>
</evidence>
<dbReference type="Ensembl" id="ENSCPBT00000038514.1">
    <property type="protein sequence ID" value="ENSCPBP00000032746.1"/>
    <property type="gene ID" value="ENSCPBG00000022958.1"/>
</dbReference>
<dbReference type="AlphaFoldDB" id="A0A8C3IFA7"/>
<evidence type="ECO:0000313" key="4">
    <source>
        <dbReference type="Proteomes" id="UP000694380"/>
    </source>
</evidence>
<sequence>MLCLLLFVCLGACRPPLARICCAKSKGINQGWANYGLRAPAGEWGLGLALLRRSRRGTGLGAAPHSSWKPRHGSAPAPTHSNGPAPMGAVGAVPADKAVCRASWPHLCIGAREGTCHCLREPLEGGMGIAQCNPKDYGMKLTKEQM</sequence>
<evidence type="ECO:0000313" key="3">
    <source>
        <dbReference type="Ensembl" id="ENSCPBP00000032746.1"/>
    </source>
</evidence>
<dbReference type="Proteomes" id="UP000694380">
    <property type="component" value="Unplaced"/>
</dbReference>
<feature type="chain" id="PRO_5034665222" evidence="2">
    <location>
        <begin position="19"/>
        <end position="146"/>
    </location>
</feature>
<accession>A0A8C3IFA7</accession>
<evidence type="ECO:0000256" key="2">
    <source>
        <dbReference type="SAM" id="SignalP"/>
    </source>
</evidence>
<feature type="region of interest" description="Disordered" evidence="1">
    <location>
        <begin position="60"/>
        <end position="88"/>
    </location>
</feature>
<protein>
    <submittedName>
        <fullName evidence="3">Uncharacterized protein</fullName>
    </submittedName>
</protein>
<organism evidence="3 4">
    <name type="scientific">Chrysemys picta bellii</name>
    <name type="common">Western painted turtle</name>
    <name type="synonym">Emys bellii</name>
    <dbReference type="NCBI Taxonomy" id="8478"/>
    <lineage>
        <taxon>Eukaryota</taxon>
        <taxon>Metazoa</taxon>
        <taxon>Chordata</taxon>
        <taxon>Craniata</taxon>
        <taxon>Vertebrata</taxon>
        <taxon>Euteleostomi</taxon>
        <taxon>Archelosauria</taxon>
        <taxon>Testudinata</taxon>
        <taxon>Testudines</taxon>
        <taxon>Cryptodira</taxon>
        <taxon>Durocryptodira</taxon>
        <taxon>Testudinoidea</taxon>
        <taxon>Emydidae</taxon>
        <taxon>Chrysemys</taxon>
    </lineage>
</organism>
<feature type="signal peptide" evidence="2">
    <location>
        <begin position="1"/>
        <end position="18"/>
    </location>
</feature>
<reference evidence="3" key="2">
    <citation type="submission" date="2025-09" db="UniProtKB">
        <authorList>
            <consortium name="Ensembl"/>
        </authorList>
    </citation>
    <scope>IDENTIFICATION</scope>
</reference>
<proteinExistence type="predicted"/>
<keyword evidence="2" id="KW-0732">Signal</keyword>
<reference evidence="3" key="1">
    <citation type="submission" date="2025-08" db="UniProtKB">
        <authorList>
            <consortium name="Ensembl"/>
        </authorList>
    </citation>
    <scope>IDENTIFICATION</scope>
</reference>
<keyword evidence="4" id="KW-1185">Reference proteome</keyword>
<name>A0A8C3IFA7_CHRPI</name>